<dbReference type="OrthoDB" id="7347781at2"/>
<organism evidence="2 3">
    <name type="scientific">Thioalkalivibrio denitrificans</name>
    <dbReference type="NCBI Taxonomy" id="108003"/>
    <lineage>
        <taxon>Bacteria</taxon>
        <taxon>Pseudomonadati</taxon>
        <taxon>Pseudomonadota</taxon>
        <taxon>Gammaproteobacteria</taxon>
        <taxon>Chromatiales</taxon>
        <taxon>Ectothiorhodospiraceae</taxon>
        <taxon>Thioalkalivibrio</taxon>
    </lineage>
</organism>
<dbReference type="RefSeq" id="WP_077278888.1">
    <property type="nucleotide sequence ID" value="NZ_MVBK01000051.1"/>
</dbReference>
<evidence type="ECO:0000313" key="3">
    <source>
        <dbReference type="Proteomes" id="UP000189462"/>
    </source>
</evidence>
<name>A0A1V3NGE8_9GAMM</name>
<accession>A0A1V3NGE8</accession>
<keyword evidence="3" id="KW-1185">Reference proteome</keyword>
<feature type="chain" id="PRO_5012505467" evidence="1">
    <location>
        <begin position="23"/>
        <end position="177"/>
    </location>
</feature>
<dbReference type="EMBL" id="MVBK01000051">
    <property type="protein sequence ID" value="OOG24125.1"/>
    <property type="molecule type" value="Genomic_DNA"/>
</dbReference>
<evidence type="ECO:0000313" key="2">
    <source>
        <dbReference type="EMBL" id="OOG24125.1"/>
    </source>
</evidence>
<dbReference type="AlphaFoldDB" id="A0A1V3NGE8"/>
<reference evidence="2 3" key="1">
    <citation type="submission" date="2017-02" db="EMBL/GenBank/DDBJ databases">
        <title>Genomic diversity within the haloalkaliphilic genus Thioalkalivibrio.</title>
        <authorList>
            <person name="Ahn A.-C."/>
            <person name="Meier-Kolthoff J."/>
            <person name="Overmars L."/>
            <person name="Richter M."/>
            <person name="Woyke T."/>
            <person name="Sorokin D.Y."/>
            <person name="Muyzer G."/>
        </authorList>
    </citation>
    <scope>NUCLEOTIDE SEQUENCE [LARGE SCALE GENOMIC DNA]</scope>
    <source>
        <strain evidence="2 3">ALJD</strain>
    </source>
</reference>
<gene>
    <name evidence="2" type="ORF">B1C78_09365</name>
</gene>
<protein>
    <submittedName>
        <fullName evidence="2">Uncharacterized protein</fullName>
    </submittedName>
</protein>
<keyword evidence="1" id="KW-0732">Signal</keyword>
<evidence type="ECO:0000256" key="1">
    <source>
        <dbReference type="SAM" id="SignalP"/>
    </source>
</evidence>
<dbReference type="InterPro" id="IPR011250">
    <property type="entry name" value="OMP/PagP_B-barrel"/>
</dbReference>
<feature type="signal peptide" evidence="1">
    <location>
        <begin position="1"/>
        <end position="22"/>
    </location>
</feature>
<dbReference type="Proteomes" id="UP000189462">
    <property type="component" value="Unassembled WGS sequence"/>
</dbReference>
<comment type="caution">
    <text evidence="2">The sequence shown here is derived from an EMBL/GenBank/DDBJ whole genome shotgun (WGS) entry which is preliminary data.</text>
</comment>
<dbReference type="Gene3D" id="2.40.160.20">
    <property type="match status" value="1"/>
</dbReference>
<proteinExistence type="predicted"/>
<dbReference type="SUPFAM" id="SSF56925">
    <property type="entry name" value="OMPA-like"/>
    <property type="match status" value="1"/>
</dbReference>
<sequence>MKLRRTFIPLAAALLASGPALAQQTTVDPAVAVLGGMMFPDVRGADDDFIYGLELSWNCHILRPAQGRVRHFVSVTRYDDSPLRMTSAELNSHYTMDLTPDLALGFGPGIGYARTDIGDDDHGLWSFQLGAHMHLRLPNNLFLGGEARYQFTESARFEGRNQDADNLRILGKIGIHF</sequence>